<sequence length="106" mass="11300">MAFPGFTAHQALAPATGRYRSGATRDGGMIAVVPASFAFDCSDKADGNYPHPTKCDHYIACVAHEHAYELPCAMGHDGQRLHYVQDSGPNPATSRCDYPEVAGCQA</sequence>
<accession>A0A1H0VH59</accession>
<dbReference type="InterPro" id="IPR002557">
    <property type="entry name" value="Chitin-bd_dom"/>
</dbReference>
<dbReference type="Proteomes" id="UP000199651">
    <property type="component" value="Unassembled WGS sequence"/>
</dbReference>
<dbReference type="EMBL" id="FNJB01000014">
    <property type="protein sequence ID" value="SDP77827.1"/>
    <property type="molecule type" value="Genomic_DNA"/>
</dbReference>
<dbReference type="STRING" id="504798.SAMN05421871_11231"/>
<reference evidence="3" key="1">
    <citation type="submission" date="2016-10" db="EMBL/GenBank/DDBJ databases">
        <authorList>
            <person name="Varghese N."/>
            <person name="Submissions S."/>
        </authorList>
    </citation>
    <scope>NUCLEOTIDE SEQUENCE [LARGE SCALE GENOMIC DNA]</scope>
    <source>
        <strain evidence="3">IBRC-M 10655</strain>
    </source>
</reference>
<dbReference type="RefSeq" id="WP_091383003.1">
    <property type="nucleotide sequence ID" value="NZ_FNDV01000012.1"/>
</dbReference>
<name>A0A1H0VH59_9PSEU</name>
<dbReference type="AlphaFoldDB" id="A0A1H0VH59"/>
<evidence type="ECO:0000313" key="2">
    <source>
        <dbReference type="EMBL" id="SDP77827.1"/>
    </source>
</evidence>
<dbReference type="PROSITE" id="PS50940">
    <property type="entry name" value="CHIT_BIND_II"/>
    <property type="match status" value="1"/>
</dbReference>
<dbReference type="GO" id="GO:0008061">
    <property type="term" value="F:chitin binding"/>
    <property type="evidence" value="ECO:0007669"/>
    <property type="project" value="InterPro"/>
</dbReference>
<evidence type="ECO:0000313" key="3">
    <source>
        <dbReference type="Proteomes" id="UP000199651"/>
    </source>
</evidence>
<dbReference type="OrthoDB" id="9999323at2"/>
<keyword evidence="3" id="KW-1185">Reference proteome</keyword>
<dbReference type="Gene3D" id="2.170.140.10">
    <property type="entry name" value="Chitin binding domain"/>
    <property type="match status" value="1"/>
</dbReference>
<dbReference type="InterPro" id="IPR036508">
    <property type="entry name" value="Chitin-bd_dom_sf"/>
</dbReference>
<protein>
    <submittedName>
        <fullName evidence="2">Chitin binding Peritrophin-A domain-containing protein</fullName>
    </submittedName>
</protein>
<dbReference type="SUPFAM" id="SSF57625">
    <property type="entry name" value="Invertebrate chitin-binding proteins"/>
    <property type="match status" value="1"/>
</dbReference>
<dbReference type="Pfam" id="PF01607">
    <property type="entry name" value="CBM_14"/>
    <property type="match status" value="1"/>
</dbReference>
<dbReference type="GO" id="GO:0005576">
    <property type="term" value="C:extracellular region"/>
    <property type="evidence" value="ECO:0007669"/>
    <property type="project" value="InterPro"/>
</dbReference>
<organism evidence="2 3">
    <name type="scientific">Actinokineospora alba</name>
    <dbReference type="NCBI Taxonomy" id="504798"/>
    <lineage>
        <taxon>Bacteria</taxon>
        <taxon>Bacillati</taxon>
        <taxon>Actinomycetota</taxon>
        <taxon>Actinomycetes</taxon>
        <taxon>Pseudonocardiales</taxon>
        <taxon>Pseudonocardiaceae</taxon>
        <taxon>Actinokineospora</taxon>
    </lineage>
</organism>
<feature type="domain" description="Chitin-binding type-2" evidence="1">
    <location>
        <begin position="38"/>
        <end position="106"/>
    </location>
</feature>
<proteinExistence type="predicted"/>
<gene>
    <name evidence="2" type="ORF">SAMN05192558_11431</name>
</gene>
<evidence type="ECO:0000259" key="1">
    <source>
        <dbReference type="PROSITE" id="PS50940"/>
    </source>
</evidence>